<accession>A0A2I0CTU7</accession>
<evidence type="ECO:0000256" key="1">
    <source>
        <dbReference type="ARBA" id="ARBA00004496"/>
    </source>
</evidence>
<dbReference type="InterPro" id="IPR039422">
    <property type="entry name" value="MarR/SlyA-like"/>
</dbReference>
<dbReference type="GO" id="GO:0005737">
    <property type="term" value="C:cytoplasm"/>
    <property type="evidence" value="ECO:0007669"/>
    <property type="project" value="UniProtKB-SubCell"/>
</dbReference>
<evidence type="ECO:0000256" key="5">
    <source>
        <dbReference type="ARBA" id="ARBA00023163"/>
    </source>
</evidence>
<proteinExistence type="predicted"/>
<comment type="subcellular location">
    <subcellularLocation>
        <location evidence="1">Cytoplasm</location>
    </subcellularLocation>
</comment>
<dbReference type="Proteomes" id="UP000655550">
    <property type="component" value="Unassembled WGS sequence"/>
</dbReference>
<evidence type="ECO:0000256" key="3">
    <source>
        <dbReference type="ARBA" id="ARBA00023015"/>
    </source>
</evidence>
<dbReference type="GO" id="GO:0006950">
    <property type="term" value="P:response to stress"/>
    <property type="evidence" value="ECO:0007669"/>
    <property type="project" value="TreeGrafter"/>
</dbReference>
<keyword evidence="10" id="KW-1185">Reference proteome</keyword>
<evidence type="ECO:0000256" key="4">
    <source>
        <dbReference type="ARBA" id="ARBA00023125"/>
    </source>
</evidence>
<sequence>MSEDDLLLDQQLCFKLYTASRLIIRRYRPMLEALGITYPQYLVLLVLWEWQRCPPVQCTVKALGQRLLLDSGTLTPLLKRLQSLGLLTRQRDREDERAVCLQLTAAGLAMREQAMRLRQQLLCQQGLDTPAMQAWRLALGEQLQPLLALADEATGSV</sequence>
<dbReference type="InterPro" id="IPR000835">
    <property type="entry name" value="HTH_MarR-typ"/>
</dbReference>
<dbReference type="PROSITE" id="PS50995">
    <property type="entry name" value="HTH_MARR_2"/>
    <property type="match status" value="1"/>
</dbReference>
<dbReference type="AlphaFoldDB" id="A0A2I0CTU7"/>
<dbReference type="InterPro" id="IPR036388">
    <property type="entry name" value="WH-like_DNA-bd_sf"/>
</dbReference>
<feature type="domain" description="HTH marR-type" evidence="6">
    <location>
        <begin position="9"/>
        <end position="155"/>
    </location>
</feature>
<dbReference type="EMBL" id="PIYS01000003">
    <property type="protein sequence ID" value="PKF72770.1"/>
    <property type="molecule type" value="Genomic_DNA"/>
</dbReference>
<comment type="caution">
    <text evidence="8">The sequence shown here is derived from an EMBL/GenBank/DDBJ whole genome shotgun (WGS) entry which is preliminary data.</text>
</comment>
<dbReference type="SMART" id="SM00347">
    <property type="entry name" value="HTH_MARR"/>
    <property type="match status" value="1"/>
</dbReference>
<evidence type="ECO:0000313" key="9">
    <source>
        <dbReference type="Proteomes" id="UP000242861"/>
    </source>
</evidence>
<dbReference type="PANTHER" id="PTHR33164">
    <property type="entry name" value="TRANSCRIPTIONAL REGULATOR, MARR FAMILY"/>
    <property type="match status" value="1"/>
</dbReference>
<reference evidence="9" key="3">
    <citation type="submission" date="2017-12" db="EMBL/GenBank/DDBJ databases">
        <authorList>
            <person name="Yu X.-Y."/>
        </authorList>
    </citation>
    <scope>NUCLEOTIDE SEQUENCE [LARGE SCALE GENOMIC DNA]</scope>
    <source>
        <strain evidence="9">ZYSR67-Z</strain>
    </source>
</reference>
<reference evidence="8" key="2">
    <citation type="submission" date="2017-12" db="EMBL/GenBank/DDBJ databases">
        <authorList>
            <person name="Hurst M.R.H."/>
        </authorList>
    </citation>
    <scope>NUCLEOTIDE SEQUENCE [LARGE SCALE GENOMIC DNA]</scope>
    <source>
        <strain evidence="8">ZYSR67-Z</strain>
    </source>
</reference>
<reference evidence="7" key="5">
    <citation type="submission" date="2024-05" db="EMBL/GenBank/DDBJ databases">
        <authorList>
            <person name="Sun Q."/>
            <person name="Sedlacek I."/>
        </authorList>
    </citation>
    <scope>NUCLEOTIDE SEQUENCE</scope>
    <source>
        <strain evidence="7">CCM 8778</strain>
    </source>
</reference>
<dbReference type="Proteomes" id="UP000242861">
    <property type="component" value="Unassembled WGS sequence"/>
</dbReference>
<evidence type="ECO:0000313" key="7">
    <source>
        <dbReference type="EMBL" id="GGH95043.1"/>
    </source>
</evidence>
<dbReference type="PANTHER" id="PTHR33164:SF100">
    <property type="entry name" value="OSPR"/>
    <property type="match status" value="1"/>
</dbReference>
<reference evidence="10" key="4">
    <citation type="journal article" date="2019" name="Int. J. Syst. Evol. Microbiol.">
        <title>The Global Catalogue of Microorganisms (GCM) 10K type strain sequencing project: providing services to taxonomists for standard genome sequencing and annotation.</title>
        <authorList>
            <consortium name="The Broad Institute Genomics Platform"/>
            <consortium name="The Broad Institute Genome Sequencing Center for Infectious Disease"/>
            <person name="Wu L."/>
            <person name="Ma J."/>
        </authorList>
    </citation>
    <scope>NUCLEOTIDE SEQUENCE [LARGE SCALE GENOMIC DNA]</scope>
    <source>
        <strain evidence="10">CCM 8778</strain>
    </source>
</reference>
<dbReference type="FunFam" id="1.10.10.10:FF:000163">
    <property type="entry name" value="MarR family transcriptional regulator"/>
    <property type="match status" value="1"/>
</dbReference>
<dbReference type="Pfam" id="PF22381">
    <property type="entry name" value="Staph_reg_Sar_Rot"/>
    <property type="match status" value="1"/>
</dbReference>
<organism evidence="8 9">
    <name type="scientific">Pseudomonas fluvialis</name>
    <dbReference type="NCBI Taxonomy" id="1793966"/>
    <lineage>
        <taxon>Bacteria</taxon>
        <taxon>Pseudomonadati</taxon>
        <taxon>Pseudomonadota</taxon>
        <taxon>Gammaproteobacteria</taxon>
        <taxon>Pseudomonadales</taxon>
        <taxon>Pseudomonadaceae</taxon>
        <taxon>Pseudomonas</taxon>
    </lineage>
</organism>
<dbReference type="Gene3D" id="1.10.10.10">
    <property type="entry name" value="Winged helix-like DNA-binding domain superfamily/Winged helix DNA-binding domain"/>
    <property type="match status" value="1"/>
</dbReference>
<reference evidence="7" key="1">
    <citation type="journal article" date="2014" name="Int. J. Syst. Evol. Microbiol.">
        <title>Complete genome of a new Firmicutes species belonging to the dominant human colonic microbiota ('Ruminococcus bicirculans') reveals two chromosomes and a selective capacity to utilize plant glucans.</title>
        <authorList>
            <consortium name="NISC Comparative Sequencing Program"/>
            <person name="Wegmann U."/>
            <person name="Louis P."/>
            <person name="Goesmann A."/>
            <person name="Henrissat B."/>
            <person name="Duncan S.H."/>
            <person name="Flint H.J."/>
        </authorList>
    </citation>
    <scope>NUCLEOTIDE SEQUENCE</scope>
    <source>
        <strain evidence="7">CCM 8778</strain>
    </source>
</reference>
<dbReference type="GO" id="GO:0003677">
    <property type="term" value="F:DNA binding"/>
    <property type="evidence" value="ECO:0007669"/>
    <property type="project" value="UniProtKB-KW"/>
</dbReference>
<evidence type="ECO:0000313" key="8">
    <source>
        <dbReference type="EMBL" id="PKF72770.1"/>
    </source>
</evidence>
<dbReference type="RefSeq" id="WP_093985423.1">
    <property type="nucleotide sequence ID" value="NZ_BMDE01000007.1"/>
</dbReference>
<keyword evidence="5" id="KW-0804">Transcription</keyword>
<keyword evidence="2" id="KW-0963">Cytoplasm</keyword>
<keyword evidence="3" id="KW-0805">Transcription regulation</keyword>
<dbReference type="GO" id="GO:0003700">
    <property type="term" value="F:DNA-binding transcription factor activity"/>
    <property type="evidence" value="ECO:0007669"/>
    <property type="project" value="InterPro"/>
</dbReference>
<name>A0A2I0CTU7_9PSED</name>
<evidence type="ECO:0000256" key="2">
    <source>
        <dbReference type="ARBA" id="ARBA00022490"/>
    </source>
</evidence>
<gene>
    <name evidence="7" type="primary">ospR</name>
    <name evidence="8" type="ORF">CW360_03390</name>
    <name evidence="7" type="ORF">GCM10007363_23390</name>
</gene>
<dbReference type="EMBL" id="BMDE01000007">
    <property type="protein sequence ID" value="GGH95043.1"/>
    <property type="molecule type" value="Genomic_DNA"/>
</dbReference>
<evidence type="ECO:0000313" key="10">
    <source>
        <dbReference type="Proteomes" id="UP000655550"/>
    </source>
</evidence>
<keyword evidence="4" id="KW-0238">DNA-binding</keyword>
<dbReference type="SUPFAM" id="SSF46785">
    <property type="entry name" value="Winged helix' DNA-binding domain"/>
    <property type="match status" value="1"/>
</dbReference>
<protein>
    <submittedName>
        <fullName evidence="7 8">Transcriptional regulator</fullName>
    </submittedName>
</protein>
<evidence type="ECO:0000259" key="6">
    <source>
        <dbReference type="PROSITE" id="PS50995"/>
    </source>
</evidence>
<dbReference type="InterPro" id="IPR055166">
    <property type="entry name" value="Transc_reg_Sar_Rot_HTH"/>
</dbReference>
<dbReference type="InterPro" id="IPR036390">
    <property type="entry name" value="WH_DNA-bd_sf"/>
</dbReference>